<dbReference type="HOGENOM" id="CLU_080209_0_0_1"/>
<protein>
    <submittedName>
        <fullName evidence="1">Uncharacterized protein</fullName>
    </submittedName>
</protein>
<dbReference type="OrthoDB" id="3000038at2759"/>
<reference evidence="1 2" key="1">
    <citation type="submission" date="2014-04" db="EMBL/GenBank/DDBJ databases">
        <authorList>
            <consortium name="DOE Joint Genome Institute"/>
            <person name="Kuo A."/>
            <person name="Gay G."/>
            <person name="Dore J."/>
            <person name="Kohler A."/>
            <person name="Nagy L.G."/>
            <person name="Floudas D."/>
            <person name="Copeland A."/>
            <person name="Barry K.W."/>
            <person name="Cichocki N."/>
            <person name="Veneault-Fourrey C."/>
            <person name="LaButti K."/>
            <person name="Lindquist E.A."/>
            <person name="Lipzen A."/>
            <person name="Lundell T."/>
            <person name="Morin E."/>
            <person name="Murat C."/>
            <person name="Sun H."/>
            <person name="Tunlid A."/>
            <person name="Henrissat B."/>
            <person name="Grigoriev I.V."/>
            <person name="Hibbett D.S."/>
            <person name="Martin F."/>
            <person name="Nordberg H.P."/>
            <person name="Cantor M.N."/>
            <person name="Hua S.X."/>
        </authorList>
    </citation>
    <scope>NUCLEOTIDE SEQUENCE [LARGE SCALE GENOMIC DNA]</scope>
    <source>
        <strain evidence="2">h7</strain>
    </source>
</reference>
<name>A0A0C3BZN5_HEBCY</name>
<dbReference type="AlphaFoldDB" id="A0A0C3BZN5"/>
<gene>
    <name evidence="1" type="ORF">M413DRAFT_448554</name>
</gene>
<reference evidence="2" key="2">
    <citation type="submission" date="2015-01" db="EMBL/GenBank/DDBJ databases">
        <title>Evolutionary Origins and Diversification of the Mycorrhizal Mutualists.</title>
        <authorList>
            <consortium name="DOE Joint Genome Institute"/>
            <consortium name="Mycorrhizal Genomics Consortium"/>
            <person name="Kohler A."/>
            <person name="Kuo A."/>
            <person name="Nagy L.G."/>
            <person name="Floudas D."/>
            <person name="Copeland A."/>
            <person name="Barry K.W."/>
            <person name="Cichocki N."/>
            <person name="Veneault-Fourrey C."/>
            <person name="LaButti K."/>
            <person name="Lindquist E.A."/>
            <person name="Lipzen A."/>
            <person name="Lundell T."/>
            <person name="Morin E."/>
            <person name="Murat C."/>
            <person name="Riley R."/>
            <person name="Ohm R."/>
            <person name="Sun H."/>
            <person name="Tunlid A."/>
            <person name="Henrissat B."/>
            <person name="Grigoriev I.V."/>
            <person name="Hibbett D.S."/>
            <person name="Martin F."/>
        </authorList>
    </citation>
    <scope>NUCLEOTIDE SEQUENCE [LARGE SCALE GENOMIC DNA]</scope>
    <source>
        <strain evidence="2">h7</strain>
    </source>
</reference>
<dbReference type="EMBL" id="KN831797">
    <property type="protein sequence ID" value="KIM37504.1"/>
    <property type="molecule type" value="Genomic_DNA"/>
</dbReference>
<sequence length="243" mass="26174">MADSFPNAEEAFCDAFQNPDPTPKLLELISAHPRGQTITDLVSFYHEFVTKSPTQVNRLAGVMVEIKSSKGFTVVASDNVGNLAQQEIAPVLATELADYLGGFLAEAKDTFVTPSNEYLIASLLSATSMIYGLCDSPAQAGAVAHGLQLKDRRHRDAPESKEVLVLGMCLQLLVAGSYLYGPTGTDTGKIDVLTALQDIKEEGIVKDANGQILLEATVRQAKDGFKADVKDKDAWNILFPQEA</sequence>
<organism evidence="1 2">
    <name type="scientific">Hebeloma cylindrosporum</name>
    <dbReference type="NCBI Taxonomy" id="76867"/>
    <lineage>
        <taxon>Eukaryota</taxon>
        <taxon>Fungi</taxon>
        <taxon>Dikarya</taxon>
        <taxon>Basidiomycota</taxon>
        <taxon>Agaricomycotina</taxon>
        <taxon>Agaricomycetes</taxon>
        <taxon>Agaricomycetidae</taxon>
        <taxon>Agaricales</taxon>
        <taxon>Agaricineae</taxon>
        <taxon>Hymenogastraceae</taxon>
        <taxon>Hebeloma</taxon>
    </lineage>
</organism>
<evidence type="ECO:0000313" key="2">
    <source>
        <dbReference type="Proteomes" id="UP000053424"/>
    </source>
</evidence>
<evidence type="ECO:0000313" key="1">
    <source>
        <dbReference type="EMBL" id="KIM37504.1"/>
    </source>
</evidence>
<keyword evidence="2" id="KW-1185">Reference proteome</keyword>
<dbReference type="Proteomes" id="UP000053424">
    <property type="component" value="Unassembled WGS sequence"/>
</dbReference>
<accession>A0A0C3BZN5</accession>
<proteinExistence type="predicted"/>